<dbReference type="Gene3D" id="2.60.40.2700">
    <property type="match status" value="4"/>
</dbReference>
<organism evidence="1 2">
    <name type="scientific">Arthrobacter sulfonylureivorans</name>
    <dbReference type="NCBI Taxonomy" id="2486855"/>
    <lineage>
        <taxon>Bacteria</taxon>
        <taxon>Bacillati</taxon>
        <taxon>Actinomycetota</taxon>
        <taxon>Actinomycetes</taxon>
        <taxon>Micrococcales</taxon>
        <taxon>Micrococcaceae</taxon>
        <taxon>Arthrobacter</taxon>
    </lineage>
</organism>
<keyword evidence="2" id="KW-1185">Reference proteome</keyword>
<dbReference type="EMBL" id="CP093326">
    <property type="protein sequence ID" value="UNK45619.1"/>
    <property type="molecule type" value="Genomic_DNA"/>
</dbReference>
<protein>
    <recommendedName>
        <fullName evidence="3">Ig-like domain-containing protein</fullName>
    </recommendedName>
</protein>
<proteinExistence type="predicted"/>
<sequence>MSLALLGSGAAALPEPASAAVPSSVRGEISAQTPTLSGTLCVGRTLTAKPGNWLPSERTLSYQWLRNGRGIQDATGRDYTLATADLNTKISVRVRGDLEGSDSVERTSLEQHVAPCAIVPTRALVIAGAAKHGHKLRADSKWPAGVVTTYAWYRSGKAISKATKPWYKPTIKDIGRTITVKVTATKSGYTTYKTTAKAVKISKGSFRVMSAPKVSGTKKATHTLKASRGSYSPKPTSYSYQWYANGKKIKGATKSSYRLSGSQIGKRVGVKVTAKKAGYSSYAMESSAYKVGKAVFKLKTRPKISGTKKVGHTLKASKGTYSPRPTSYSYQWYRNGSPIKGATKSTYKVKLADEEYDITVKVKAKRTNYTSNYSISSRVYIPYDYSSDWEDDDDYGFSGGYSGYNGPRCYAPGGRTYTPC</sequence>
<evidence type="ECO:0008006" key="3">
    <source>
        <dbReference type="Google" id="ProtNLM"/>
    </source>
</evidence>
<name>A0ABY3WD26_9MICC</name>
<dbReference type="Proteomes" id="UP000829069">
    <property type="component" value="Chromosome"/>
</dbReference>
<gene>
    <name evidence="1" type="ORF">MNQ99_17145</name>
</gene>
<reference evidence="1 2" key="1">
    <citation type="submission" date="2022-03" db="EMBL/GenBank/DDBJ databases">
        <title>Isotopic signatures of nitrous oxide derived from detoxification processes.</title>
        <authorList>
            <person name="Behrendt U."/>
            <person name="Buchen C."/>
            <person name="Well R."/>
            <person name="Ulrich A."/>
            <person name="Rohe L."/>
            <person name="Kolb S."/>
            <person name="Schloter M."/>
            <person name="Horn M.A."/>
            <person name="Augustin J."/>
        </authorList>
    </citation>
    <scope>NUCLEOTIDE SEQUENCE [LARGE SCALE GENOMIC DNA]</scope>
    <source>
        <strain evidence="1 2">S4-C24</strain>
    </source>
</reference>
<dbReference type="RefSeq" id="WP_241913810.1">
    <property type="nucleotide sequence ID" value="NZ_CP093326.1"/>
</dbReference>
<evidence type="ECO:0000313" key="2">
    <source>
        <dbReference type="Proteomes" id="UP000829069"/>
    </source>
</evidence>
<accession>A0ABY3WD26</accession>
<evidence type="ECO:0000313" key="1">
    <source>
        <dbReference type="EMBL" id="UNK45619.1"/>
    </source>
</evidence>